<dbReference type="Pfam" id="PF12937">
    <property type="entry name" value="F-box-like"/>
    <property type="match status" value="1"/>
</dbReference>
<proteinExistence type="predicted"/>
<dbReference type="Proteomes" id="UP000433876">
    <property type="component" value="Unassembled WGS sequence"/>
</dbReference>
<dbReference type="EMBL" id="NMPR01000147">
    <property type="protein sequence ID" value="KAA8629144.1"/>
    <property type="molecule type" value="Genomic_DNA"/>
</dbReference>
<gene>
    <name evidence="2" type="ORF">SMACR_05657</name>
</gene>
<sequence>MVTIVHLPTEILHVIAVELSLDCEHDPDHSFGNYRKRNKVRRRHLARLAGTCRRFYDIVNPILWRRHWKEALLSSAEHGRHAIIDFLADNQAKLCLKGLGAGANCFDYKFAETERWDTFYDNYPHDEMFVIYEDHCLYEVPLYPAIVVPAMDTTLNKDPAATVMYMITKGQASPYGISRDPCWCYRQPDNDPHIPFWRPIFHTLLCGSTVYLKRYCSPGKYGIVHRMLCDIKDFDLRQAYGDDDLLSWLICRSSPHNGAPEHLPDIVNLLITMYGLDLNQGSSLVRGGFGLVSGIRGVSYPERMPLHDAIRTLANVDKRDLDRIPHDYGYDYILDTICRLFRHGADPSLVCLVCGYHIRRYIRGSYEAWPVTAMGMFLYVWWKRRIHTPRYIRRHWNDSWDWRPLAGILISNGARCHFDGNWECPGPFDFEFFMAALEGSCETRDVDMLRLVVDNLAPSLHQEGLFTPKLWEMLEPVPDKLAGFSDTWEGESARAEWWTARRVDSNWATHLAKCSRLWEKWHVPVQSVGTESNSCMRTEEWAEGLSLLAKLPFSADDAQPQNGSQ</sequence>
<accession>A0A8S8ZF41</accession>
<reference evidence="2 3" key="1">
    <citation type="submission" date="2017-07" db="EMBL/GenBank/DDBJ databases">
        <title>Genome sequence of the Sordaria macrospora wild type strain R19027.</title>
        <authorList>
            <person name="Nowrousian M."/>
            <person name="Teichert I."/>
            <person name="Kueck U."/>
        </authorList>
    </citation>
    <scope>NUCLEOTIDE SEQUENCE [LARGE SCALE GENOMIC DNA]</scope>
    <source>
        <strain evidence="2 3">R19027</strain>
        <tissue evidence="2">Mycelium</tissue>
    </source>
</reference>
<dbReference type="VEuPathDB" id="FungiDB:SMAC_05657"/>
<dbReference type="AlphaFoldDB" id="A0A8S8ZF41"/>
<dbReference type="InterPro" id="IPR001810">
    <property type="entry name" value="F-box_dom"/>
</dbReference>
<comment type="caution">
    <text evidence="2">The sequence shown here is derived from an EMBL/GenBank/DDBJ whole genome shotgun (WGS) entry which is preliminary data.</text>
</comment>
<feature type="domain" description="F-box" evidence="1">
    <location>
        <begin position="5"/>
        <end position="67"/>
    </location>
</feature>
<organism evidence="2 3">
    <name type="scientific">Sordaria macrospora</name>
    <dbReference type="NCBI Taxonomy" id="5147"/>
    <lineage>
        <taxon>Eukaryota</taxon>
        <taxon>Fungi</taxon>
        <taxon>Dikarya</taxon>
        <taxon>Ascomycota</taxon>
        <taxon>Pezizomycotina</taxon>
        <taxon>Sordariomycetes</taxon>
        <taxon>Sordariomycetidae</taxon>
        <taxon>Sordariales</taxon>
        <taxon>Sordariaceae</taxon>
        <taxon>Sordaria</taxon>
    </lineage>
</organism>
<evidence type="ECO:0000313" key="3">
    <source>
        <dbReference type="Proteomes" id="UP000433876"/>
    </source>
</evidence>
<protein>
    <recommendedName>
        <fullName evidence="1">F-box domain-containing protein</fullName>
    </recommendedName>
</protein>
<name>A0A8S8ZF41_SORMA</name>
<evidence type="ECO:0000259" key="1">
    <source>
        <dbReference type="Pfam" id="PF12937"/>
    </source>
</evidence>
<evidence type="ECO:0000313" key="2">
    <source>
        <dbReference type="EMBL" id="KAA8629144.1"/>
    </source>
</evidence>